<name>A0A0V0XZ33_TRIPS</name>
<dbReference type="EMBL" id="JYDU01000096">
    <property type="protein sequence ID" value="KRX93056.1"/>
    <property type="molecule type" value="Genomic_DNA"/>
</dbReference>
<reference evidence="1 2" key="1">
    <citation type="submission" date="2015-01" db="EMBL/GenBank/DDBJ databases">
        <title>Evolution of Trichinella species and genotypes.</title>
        <authorList>
            <person name="Korhonen P.K."/>
            <person name="Edoardo P."/>
            <person name="Giuseppe L.R."/>
            <person name="Gasser R.B."/>
        </authorList>
    </citation>
    <scope>NUCLEOTIDE SEQUENCE [LARGE SCALE GENOMIC DNA]</scope>
    <source>
        <strain evidence="1">ISS141</strain>
    </source>
</reference>
<sequence>MCIFLYNDERMQLCESVKWKSHYKEIRKIDDPLEVQKKKKNLTSVELIPEENFNIVRLLLIKKPFDPVQ</sequence>
<dbReference type="AlphaFoldDB" id="A0A0V0XZ33"/>
<protein>
    <submittedName>
        <fullName evidence="1">Uncharacterized protein</fullName>
    </submittedName>
</protein>
<dbReference type="Proteomes" id="UP000054815">
    <property type="component" value="Unassembled WGS sequence"/>
</dbReference>
<proteinExistence type="predicted"/>
<evidence type="ECO:0000313" key="1">
    <source>
        <dbReference type="EMBL" id="KRX93056.1"/>
    </source>
</evidence>
<comment type="caution">
    <text evidence="1">The sequence shown here is derived from an EMBL/GenBank/DDBJ whole genome shotgun (WGS) entry which is preliminary data.</text>
</comment>
<accession>A0A0V0XZ33</accession>
<gene>
    <name evidence="1" type="ORF">T4E_6737</name>
</gene>
<organism evidence="1 2">
    <name type="scientific">Trichinella pseudospiralis</name>
    <name type="common">Parasitic roundworm</name>
    <dbReference type="NCBI Taxonomy" id="6337"/>
    <lineage>
        <taxon>Eukaryota</taxon>
        <taxon>Metazoa</taxon>
        <taxon>Ecdysozoa</taxon>
        <taxon>Nematoda</taxon>
        <taxon>Enoplea</taxon>
        <taxon>Dorylaimia</taxon>
        <taxon>Trichinellida</taxon>
        <taxon>Trichinellidae</taxon>
        <taxon>Trichinella</taxon>
    </lineage>
</organism>
<evidence type="ECO:0000313" key="2">
    <source>
        <dbReference type="Proteomes" id="UP000054815"/>
    </source>
</evidence>